<protein>
    <submittedName>
        <fullName evidence="2">Uncharacterized protein</fullName>
    </submittedName>
</protein>
<dbReference type="EMBL" id="BNEK01000003">
    <property type="protein sequence ID" value="GHJ28116.1"/>
    <property type="molecule type" value="Genomic_DNA"/>
</dbReference>
<name>A0ABQ3TYP2_STRHY</name>
<dbReference type="Proteomes" id="UP001054854">
    <property type="component" value="Unassembled WGS sequence"/>
</dbReference>
<evidence type="ECO:0000313" key="2">
    <source>
        <dbReference type="EMBL" id="GHJ28116.1"/>
    </source>
</evidence>
<accession>A0ABQ3TYP2</accession>
<proteinExistence type="predicted"/>
<feature type="compositionally biased region" description="Low complexity" evidence="1">
    <location>
        <begin position="89"/>
        <end position="105"/>
    </location>
</feature>
<sequence>MRRDRRGLRLGAVGGLELRWSSGDGIEGSKSVRDSSFQALTPKGTAAFTTCPEVATGAKRPEAFPGACRRAARNAMPQVVPTRPGARPGTRVGGAVTVRRAAARQ</sequence>
<feature type="region of interest" description="Disordered" evidence="1">
    <location>
        <begin position="76"/>
        <end position="105"/>
    </location>
</feature>
<keyword evidence="3" id="KW-1185">Reference proteome</keyword>
<gene>
    <name evidence="2" type="ORF">TPA0910_25490</name>
</gene>
<evidence type="ECO:0000256" key="1">
    <source>
        <dbReference type="SAM" id="MobiDB-lite"/>
    </source>
</evidence>
<comment type="caution">
    <text evidence="2">The sequence shown here is derived from an EMBL/GenBank/DDBJ whole genome shotgun (WGS) entry which is preliminary data.</text>
</comment>
<reference evidence="2" key="1">
    <citation type="submission" date="2024-05" db="EMBL/GenBank/DDBJ databases">
        <title>Whole genome shotgun sequence of Streptomyces hygroscopicus NBRC 113678.</title>
        <authorList>
            <person name="Komaki H."/>
            <person name="Tamura T."/>
        </authorList>
    </citation>
    <scope>NUCLEOTIDE SEQUENCE</scope>
    <source>
        <strain evidence="2">N11-34</strain>
    </source>
</reference>
<evidence type="ECO:0000313" key="3">
    <source>
        <dbReference type="Proteomes" id="UP001054854"/>
    </source>
</evidence>
<organism evidence="2 3">
    <name type="scientific">Streptomyces hygroscopicus</name>
    <dbReference type="NCBI Taxonomy" id="1912"/>
    <lineage>
        <taxon>Bacteria</taxon>
        <taxon>Bacillati</taxon>
        <taxon>Actinomycetota</taxon>
        <taxon>Actinomycetes</taxon>
        <taxon>Kitasatosporales</taxon>
        <taxon>Streptomycetaceae</taxon>
        <taxon>Streptomyces</taxon>
        <taxon>Streptomyces violaceusniger group</taxon>
    </lineage>
</organism>